<dbReference type="GO" id="GO:0008270">
    <property type="term" value="F:zinc ion binding"/>
    <property type="evidence" value="ECO:0007669"/>
    <property type="project" value="InterPro"/>
</dbReference>
<keyword evidence="4" id="KW-0539">Nucleus</keyword>
<name>A0AAV1ILN8_9CHLO</name>
<evidence type="ECO:0000256" key="1">
    <source>
        <dbReference type="ARBA" id="ARBA00004123"/>
    </source>
</evidence>
<evidence type="ECO:0000256" key="3">
    <source>
        <dbReference type="ARBA" id="ARBA00023163"/>
    </source>
</evidence>
<keyword evidence="7" id="KW-1185">Reference proteome</keyword>
<evidence type="ECO:0000313" key="7">
    <source>
        <dbReference type="Proteomes" id="UP001314263"/>
    </source>
</evidence>
<dbReference type="CDD" id="cd07973">
    <property type="entry name" value="Spt4"/>
    <property type="match status" value="1"/>
</dbReference>
<comment type="caution">
    <text evidence="6">The sequence shown here is derived from an EMBL/GenBank/DDBJ whole genome shotgun (WGS) entry which is preliminary data.</text>
</comment>
<evidence type="ECO:0000256" key="4">
    <source>
        <dbReference type="ARBA" id="ARBA00023242"/>
    </source>
</evidence>
<dbReference type="PANTHER" id="PTHR12882:SF1">
    <property type="entry name" value="TRANSCRIPTION ELONGATION FACTOR SPT4"/>
    <property type="match status" value="1"/>
</dbReference>
<organism evidence="6 7">
    <name type="scientific">Coccomyxa viridis</name>
    <dbReference type="NCBI Taxonomy" id="1274662"/>
    <lineage>
        <taxon>Eukaryota</taxon>
        <taxon>Viridiplantae</taxon>
        <taxon>Chlorophyta</taxon>
        <taxon>core chlorophytes</taxon>
        <taxon>Trebouxiophyceae</taxon>
        <taxon>Trebouxiophyceae incertae sedis</taxon>
        <taxon>Coccomyxaceae</taxon>
        <taxon>Coccomyxa</taxon>
    </lineage>
</organism>
<dbReference type="GO" id="GO:0140673">
    <property type="term" value="P:transcription elongation-coupled chromatin remodeling"/>
    <property type="evidence" value="ECO:0007669"/>
    <property type="project" value="InterPro"/>
</dbReference>
<evidence type="ECO:0000313" key="6">
    <source>
        <dbReference type="EMBL" id="CAK0786868.1"/>
    </source>
</evidence>
<proteinExistence type="inferred from homology"/>
<dbReference type="GO" id="GO:0000993">
    <property type="term" value="F:RNA polymerase II complex binding"/>
    <property type="evidence" value="ECO:0007669"/>
    <property type="project" value="TreeGrafter"/>
</dbReference>
<dbReference type="Proteomes" id="UP001314263">
    <property type="component" value="Unassembled WGS sequence"/>
</dbReference>
<gene>
    <name evidence="6" type="ORF">CVIRNUC_010082</name>
</gene>
<dbReference type="SUPFAM" id="SSF63393">
    <property type="entry name" value="RNA polymerase subunits"/>
    <property type="match status" value="1"/>
</dbReference>
<dbReference type="InterPro" id="IPR029040">
    <property type="entry name" value="RPABC4/Spt4"/>
</dbReference>
<dbReference type="InterPro" id="IPR009287">
    <property type="entry name" value="Spt4"/>
</dbReference>
<keyword evidence="3" id="KW-0804">Transcription</keyword>
<dbReference type="SMART" id="SM01389">
    <property type="entry name" value="Spt4"/>
    <property type="match status" value="1"/>
</dbReference>
<sequence>MAAAAEQLAQGHAEVPKDWGKNLVACMHCKLVKTEDQFYDNGCENCLSQSMMGDAERVQECTTNDFQGLVTILNPGSSWTARWLHIAKCKPGVYALAVAGEDIVSYEEPED</sequence>
<reference evidence="6 7" key="1">
    <citation type="submission" date="2023-10" db="EMBL/GenBank/DDBJ databases">
        <authorList>
            <person name="Maclean D."/>
            <person name="Macfadyen A."/>
        </authorList>
    </citation>
    <scope>NUCLEOTIDE SEQUENCE [LARGE SCALE GENOMIC DNA]</scope>
</reference>
<feature type="domain" description="Spt4/RpoE2 zinc finger" evidence="5">
    <location>
        <begin position="23"/>
        <end position="99"/>
    </location>
</feature>
<dbReference type="Pfam" id="PF06093">
    <property type="entry name" value="Spt4"/>
    <property type="match status" value="1"/>
</dbReference>
<dbReference type="GO" id="GO:0006355">
    <property type="term" value="P:regulation of DNA-templated transcription"/>
    <property type="evidence" value="ECO:0007669"/>
    <property type="project" value="InterPro"/>
</dbReference>
<evidence type="ECO:0000259" key="5">
    <source>
        <dbReference type="SMART" id="SM01389"/>
    </source>
</evidence>
<dbReference type="PANTHER" id="PTHR12882">
    <property type="entry name" value="SUPPRESSOR OF TY 4"/>
    <property type="match status" value="1"/>
</dbReference>
<comment type="subcellular location">
    <subcellularLocation>
        <location evidence="1">Nucleus</location>
    </subcellularLocation>
</comment>
<accession>A0AAV1ILN8</accession>
<dbReference type="AlphaFoldDB" id="A0AAV1ILN8"/>
<dbReference type="InterPro" id="IPR038510">
    <property type="entry name" value="Spt4_sf"/>
</dbReference>
<evidence type="ECO:0000256" key="2">
    <source>
        <dbReference type="ARBA" id="ARBA00010464"/>
    </source>
</evidence>
<protein>
    <recommendedName>
        <fullName evidence="5">Spt4/RpoE2 zinc finger domain-containing protein</fullName>
    </recommendedName>
</protein>
<dbReference type="EMBL" id="CAUYUE010000015">
    <property type="protein sequence ID" value="CAK0786868.1"/>
    <property type="molecule type" value="Genomic_DNA"/>
</dbReference>
<dbReference type="GO" id="GO:0032044">
    <property type="term" value="C:DSIF complex"/>
    <property type="evidence" value="ECO:0007669"/>
    <property type="project" value="TreeGrafter"/>
</dbReference>
<dbReference type="InterPro" id="IPR022800">
    <property type="entry name" value="Spt4/RpoE2_Znf"/>
</dbReference>
<comment type="similarity">
    <text evidence="2">Belongs to the SPT4 family.</text>
</comment>
<dbReference type="Gene3D" id="3.30.40.210">
    <property type="match status" value="1"/>
</dbReference>